<accession>A0ABT3XTS5</accession>
<gene>
    <name evidence="1" type="ORF">OF897_13460</name>
</gene>
<organism evidence="1 2">
    <name type="scientific">Chryseobacterium formosus</name>
    <dbReference type="NCBI Taxonomy" id="1537363"/>
    <lineage>
        <taxon>Bacteria</taxon>
        <taxon>Pseudomonadati</taxon>
        <taxon>Bacteroidota</taxon>
        <taxon>Flavobacteriia</taxon>
        <taxon>Flavobacteriales</taxon>
        <taxon>Weeksellaceae</taxon>
        <taxon>Chryseobacterium group</taxon>
        <taxon>Chryseobacterium</taxon>
    </lineage>
</organism>
<dbReference type="EMBL" id="JAOVZW010000015">
    <property type="protein sequence ID" value="MCX8524921.1"/>
    <property type="molecule type" value="Genomic_DNA"/>
</dbReference>
<reference evidence="1" key="1">
    <citation type="submission" date="2022-10" db="EMBL/GenBank/DDBJ databases">
        <title>Chryseobacterium sp. nov., a novel bacterial species.</title>
        <authorList>
            <person name="Cao Y."/>
        </authorList>
    </citation>
    <scope>NUCLEOTIDE SEQUENCE</scope>
    <source>
        <strain evidence="1">CCTCC AB2015118</strain>
    </source>
</reference>
<dbReference type="Pfam" id="PF19775">
    <property type="entry name" value="DUF6261"/>
    <property type="match status" value="1"/>
</dbReference>
<name>A0ABT3XTS5_9FLAO</name>
<evidence type="ECO:0000313" key="1">
    <source>
        <dbReference type="EMBL" id="MCX8524921.1"/>
    </source>
</evidence>
<dbReference type="Proteomes" id="UP001073122">
    <property type="component" value="Unassembled WGS sequence"/>
</dbReference>
<dbReference type="InterPro" id="IPR046228">
    <property type="entry name" value="DUF6261"/>
</dbReference>
<evidence type="ECO:0000313" key="2">
    <source>
        <dbReference type="Proteomes" id="UP001073122"/>
    </source>
</evidence>
<sequence length="231" mass="26450">MKITLSKLSTKDLATLSQRLINSSESGNFPVISNHPLLTELKTMYADYDEVYTKQIYSGKGVSVADADAERDNAFRILKNFLNGYRKMTTLSNFQFAEDLYQIFRLYGIDMDRKSYSTQTAQMKKLIEDLEKPENIQKLNTLSLVTAFNDMKSKHEAFELIFAEQAGANAQLRQMKSATAIRRDLEKTIKSFLNIITAMKDVPDWKLLYLDLYEQVKAAKNSTQNKPINNS</sequence>
<protein>
    <submittedName>
        <fullName evidence="1">DUF6261 family protein</fullName>
    </submittedName>
</protein>
<keyword evidence="2" id="KW-1185">Reference proteome</keyword>
<comment type="caution">
    <text evidence="1">The sequence shown here is derived from an EMBL/GenBank/DDBJ whole genome shotgun (WGS) entry which is preliminary data.</text>
</comment>
<proteinExistence type="predicted"/>
<dbReference type="RefSeq" id="WP_267266204.1">
    <property type="nucleotide sequence ID" value="NZ_JAOVZW010000015.1"/>
</dbReference>